<evidence type="ECO:0000256" key="9">
    <source>
        <dbReference type="ARBA" id="ARBA00023316"/>
    </source>
</evidence>
<keyword evidence="4" id="KW-0964">Secreted</keyword>
<evidence type="ECO:0000256" key="5">
    <source>
        <dbReference type="ARBA" id="ARBA00022729"/>
    </source>
</evidence>
<sequence length="432" mass="44067">WFGSSSSTAAAAPVAAAPAAATPVLATSAQVYTSVVTQPPAAAPAAVPTTSAAPVLSDSNPYVGGDLFSLLFGSSSSPTSAAAAAPAAPAVQSAAAGGYASPAATGASNPIHGSGSGSGSGTESGYTFSTSIVTGSTLGKSFQGGGTATGSVNQATVTVSGSSAGATAGVGAKGITYSPYTDQDNCKSADQVARDIKLLSNYDVIRLYSTDCQGIENVLAAMNSNQQIYLGVWNIESPMGELQDIVNAISQNSRGWSAVHTIAIGNERVNSGEATVAQVQQAVDTARQFLKSNSYTGPIVTVDTLVAYVANPQLCQMSDYLAVNCHPYWDGGVQPSNSGPWLLQQIANLQSVCGTEKDVLITESGWPTQGDPYGQCVPSVPNQVAAVKSIVSSLADRVILFTMYNDYWKFSIGGAGPYGVEYYWGLFGNSPE</sequence>
<keyword evidence="3" id="KW-0134">Cell wall</keyword>
<keyword evidence="7" id="KW-0325">Glycoprotein</keyword>
<proteinExistence type="inferred from homology"/>
<dbReference type="FunFam" id="3.20.20.80:FF:000111">
    <property type="entry name" value="Soluble cell wall protein"/>
    <property type="match status" value="1"/>
</dbReference>
<dbReference type="GO" id="GO:0009986">
    <property type="term" value="C:cell surface"/>
    <property type="evidence" value="ECO:0007669"/>
    <property type="project" value="TreeGrafter"/>
</dbReference>
<evidence type="ECO:0000256" key="6">
    <source>
        <dbReference type="ARBA" id="ARBA00022801"/>
    </source>
</evidence>
<evidence type="ECO:0000256" key="7">
    <source>
        <dbReference type="ARBA" id="ARBA00023180"/>
    </source>
</evidence>
<organism evidence="10 11">
    <name type="scientific">Candida maltosa (strain Xu316)</name>
    <name type="common">Yeast</name>
    <dbReference type="NCBI Taxonomy" id="1245528"/>
    <lineage>
        <taxon>Eukaryota</taxon>
        <taxon>Fungi</taxon>
        <taxon>Dikarya</taxon>
        <taxon>Ascomycota</taxon>
        <taxon>Saccharomycotina</taxon>
        <taxon>Pichiomycetes</taxon>
        <taxon>Debaryomycetaceae</taxon>
        <taxon>Candida/Lodderomyces clade</taxon>
        <taxon>Candida</taxon>
    </lineage>
</organism>
<comment type="caution">
    <text evidence="10">The sequence shown here is derived from an EMBL/GenBank/DDBJ whole genome shotgun (WGS) entry which is preliminary data.</text>
</comment>
<comment type="subcellular location">
    <subcellularLocation>
        <location evidence="1">Secreted</location>
        <location evidence="1">Cell wall</location>
    </subcellularLocation>
</comment>
<reference evidence="10 11" key="1">
    <citation type="submission" date="2013-02" db="EMBL/GenBank/DDBJ databases">
        <title>Genome sequence of Candida maltosa Xu316, a potential industrial strain for xylitol and ethanol production.</title>
        <authorList>
            <person name="Yu J."/>
            <person name="Wang Q."/>
            <person name="Geng X."/>
            <person name="Bao W."/>
            <person name="He P."/>
            <person name="Cai J."/>
        </authorList>
    </citation>
    <scope>NUCLEOTIDE SEQUENCE [LARGE SCALE GENOMIC DNA]</scope>
    <source>
        <strain evidence="11">Xu316</strain>
    </source>
</reference>
<evidence type="ECO:0000256" key="3">
    <source>
        <dbReference type="ARBA" id="ARBA00022512"/>
    </source>
</evidence>
<evidence type="ECO:0000256" key="8">
    <source>
        <dbReference type="ARBA" id="ARBA00023295"/>
    </source>
</evidence>
<dbReference type="HOGENOM" id="CLU_027285_4_0_1"/>
<dbReference type="OMA" id="WADWEST"/>
<dbReference type="GO" id="GO:0042973">
    <property type="term" value="F:glucan endo-1,3-beta-D-glucosidase activity"/>
    <property type="evidence" value="ECO:0007669"/>
    <property type="project" value="TreeGrafter"/>
</dbReference>
<dbReference type="AlphaFoldDB" id="M3IJV3"/>
<evidence type="ECO:0000313" key="11">
    <source>
        <dbReference type="Proteomes" id="UP000011777"/>
    </source>
</evidence>
<dbReference type="GO" id="GO:0071555">
    <property type="term" value="P:cell wall organization"/>
    <property type="evidence" value="ECO:0007669"/>
    <property type="project" value="UniProtKB-KW"/>
</dbReference>
<keyword evidence="5" id="KW-0732">Signal</keyword>
<dbReference type="EMBL" id="AOGT01001921">
    <property type="protein sequence ID" value="EMG46656.1"/>
    <property type="molecule type" value="Genomic_DNA"/>
</dbReference>
<dbReference type="STRING" id="1245528.M3IJV3"/>
<accession>M3IJV3</accession>
<dbReference type="GO" id="GO:0005576">
    <property type="term" value="C:extracellular region"/>
    <property type="evidence" value="ECO:0007669"/>
    <property type="project" value="UniProtKB-ARBA"/>
</dbReference>
<dbReference type="Proteomes" id="UP000011777">
    <property type="component" value="Unassembled WGS sequence"/>
</dbReference>
<comment type="similarity">
    <text evidence="2">Belongs to the glycosyl hydrolase 17 family.</text>
</comment>
<dbReference type="PANTHER" id="PTHR16631:SF14">
    <property type="entry name" value="FAMILY 17 GLUCOSIDASE SCW10-RELATED"/>
    <property type="match status" value="1"/>
</dbReference>
<dbReference type="PANTHER" id="PTHR16631">
    <property type="entry name" value="GLUCAN 1,3-BETA-GLUCOSIDASE"/>
    <property type="match status" value="1"/>
</dbReference>
<keyword evidence="11" id="KW-1185">Reference proteome</keyword>
<name>M3IJV3_CANMX</name>
<keyword evidence="9" id="KW-0961">Cell wall biogenesis/degradation</keyword>
<keyword evidence="8" id="KW-0326">Glycosidase</keyword>
<feature type="non-terminal residue" evidence="10">
    <location>
        <position position="1"/>
    </location>
</feature>
<dbReference type="InterPro" id="IPR050732">
    <property type="entry name" value="Beta-glucan_modifiers"/>
</dbReference>
<evidence type="ECO:0000256" key="2">
    <source>
        <dbReference type="ARBA" id="ARBA00008773"/>
    </source>
</evidence>
<dbReference type="InterPro" id="IPR017853">
    <property type="entry name" value="GH"/>
</dbReference>
<dbReference type="eggNOG" id="ENOG502QUSB">
    <property type="taxonomic scope" value="Eukaryota"/>
</dbReference>
<dbReference type="GO" id="GO:0009277">
    <property type="term" value="C:fungal-type cell wall"/>
    <property type="evidence" value="ECO:0007669"/>
    <property type="project" value="TreeGrafter"/>
</dbReference>
<dbReference type="SUPFAM" id="SSF51445">
    <property type="entry name" value="(Trans)glycosidases"/>
    <property type="match status" value="1"/>
</dbReference>
<dbReference type="OrthoDB" id="941679at2759"/>
<evidence type="ECO:0000256" key="4">
    <source>
        <dbReference type="ARBA" id="ARBA00022525"/>
    </source>
</evidence>
<evidence type="ECO:0000256" key="1">
    <source>
        <dbReference type="ARBA" id="ARBA00004191"/>
    </source>
</evidence>
<keyword evidence="6" id="KW-0378">Hydrolase</keyword>
<dbReference type="Gene3D" id="3.20.20.80">
    <property type="entry name" value="Glycosidases"/>
    <property type="match status" value="1"/>
</dbReference>
<evidence type="ECO:0000313" key="10">
    <source>
        <dbReference type="EMBL" id="EMG46656.1"/>
    </source>
</evidence>
<gene>
    <name evidence="10" type="ORF">G210_3087</name>
</gene>
<protein>
    <submittedName>
        <fullName evidence="10">SCW/CMP-family cell wall glucosidase, putative</fullName>
    </submittedName>
</protein>